<dbReference type="PANTHER" id="PTHR43335">
    <property type="entry name" value="ABC TRANSPORTER, ATP-BINDING PROTEIN"/>
    <property type="match status" value="1"/>
</dbReference>
<dbReference type="GO" id="GO:0016887">
    <property type="term" value="F:ATP hydrolysis activity"/>
    <property type="evidence" value="ECO:0007669"/>
    <property type="project" value="InterPro"/>
</dbReference>
<name>A0AAW9MTY8_9FIRM</name>
<dbReference type="EMBL" id="JAYKOT010000003">
    <property type="protein sequence ID" value="MEB3429475.1"/>
    <property type="molecule type" value="Genomic_DNA"/>
</dbReference>
<dbReference type="AlphaFoldDB" id="A0AAW9MTY8"/>
<dbReference type="SUPFAM" id="SSF52540">
    <property type="entry name" value="P-loop containing nucleoside triphosphate hydrolases"/>
    <property type="match status" value="1"/>
</dbReference>
<dbReference type="PROSITE" id="PS50893">
    <property type="entry name" value="ABC_TRANSPORTER_2"/>
    <property type="match status" value="1"/>
</dbReference>
<evidence type="ECO:0000259" key="5">
    <source>
        <dbReference type="PROSITE" id="PS50893"/>
    </source>
</evidence>
<accession>A0AAW9MTY8</accession>
<evidence type="ECO:0000313" key="7">
    <source>
        <dbReference type="Proteomes" id="UP001357733"/>
    </source>
</evidence>
<dbReference type="SMART" id="SM00382">
    <property type="entry name" value="AAA"/>
    <property type="match status" value="1"/>
</dbReference>
<dbReference type="InterPro" id="IPR003439">
    <property type="entry name" value="ABC_transporter-like_ATP-bd"/>
</dbReference>
<dbReference type="Gene3D" id="3.40.50.300">
    <property type="entry name" value="P-loop containing nucleotide triphosphate hydrolases"/>
    <property type="match status" value="1"/>
</dbReference>
<evidence type="ECO:0000256" key="1">
    <source>
        <dbReference type="ARBA" id="ARBA00005417"/>
    </source>
</evidence>
<dbReference type="Pfam" id="PF00005">
    <property type="entry name" value="ABC_tran"/>
    <property type="match status" value="1"/>
</dbReference>
<sequence length="301" mass="34094">MSLQTNLEIIGISKIYDKTIKALDNVNLSFNSGVYGILGPNGAGKSTLFKILTGIVERDAGNILYNGKSIFKDIENFKNNFGYMPQNENLYPDLSVKQYLRYICLLKGIKDKSISDEIKRVLNLTDLTVKENNKINSLSGGMKRRLLLCTALINDPSLLFLDEPTAGLDPKQKAEVRNLISSLMENKIILISSHLTEDIENIAKEVVFIDSGRVVLKDSTNKILRYYKNICFESIISKEDYHELQGKIPISRVSQISNDKIYIRVYDKNIAKEVLSKYSFQAANPNLEEVYLYIFEGDNNV</sequence>
<dbReference type="RefSeq" id="WP_324619661.1">
    <property type="nucleotide sequence ID" value="NZ_JAYKOT010000003.1"/>
</dbReference>
<reference evidence="6 7" key="1">
    <citation type="submission" date="2024-01" db="EMBL/GenBank/DDBJ databases">
        <title>Complete genome sequence of Citroniella saccharovorans strain M6.X9, isolated from human fecal sample.</title>
        <authorList>
            <person name="Cheng G."/>
            <person name="Westerholm M."/>
            <person name="Schnurer A."/>
        </authorList>
    </citation>
    <scope>NUCLEOTIDE SEQUENCE [LARGE SCALE GENOMIC DNA]</scope>
    <source>
        <strain evidence="6 7">DSM 29873</strain>
    </source>
</reference>
<dbReference type="GO" id="GO:0005524">
    <property type="term" value="F:ATP binding"/>
    <property type="evidence" value="ECO:0007669"/>
    <property type="project" value="UniProtKB-KW"/>
</dbReference>
<dbReference type="InterPro" id="IPR017871">
    <property type="entry name" value="ABC_transporter-like_CS"/>
</dbReference>
<keyword evidence="4 6" id="KW-0067">ATP-binding</keyword>
<keyword evidence="7" id="KW-1185">Reference proteome</keyword>
<evidence type="ECO:0000256" key="3">
    <source>
        <dbReference type="ARBA" id="ARBA00022741"/>
    </source>
</evidence>
<evidence type="ECO:0000256" key="2">
    <source>
        <dbReference type="ARBA" id="ARBA00022448"/>
    </source>
</evidence>
<feature type="domain" description="ABC transporter" evidence="5">
    <location>
        <begin position="7"/>
        <end position="236"/>
    </location>
</feature>
<gene>
    <name evidence="6" type="ORF">VLK81_05535</name>
</gene>
<keyword evidence="2" id="KW-0813">Transport</keyword>
<evidence type="ECO:0000313" key="6">
    <source>
        <dbReference type="EMBL" id="MEB3429475.1"/>
    </source>
</evidence>
<comment type="caution">
    <text evidence="6">The sequence shown here is derived from an EMBL/GenBank/DDBJ whole genome shotgun (WGS) entry which is preliminary data.</text>
</comment>
<keyword evidence="3" id="KW-0547">Nucleotide-binding</keyword>
<protein>
    <submittedName>
        <fullName evidence="6">ABC transporter ATP-binding protein</fullName>
    </submittedName>
</protein>
<proteinExistence type="inferred from homology"/>
<dbReference type="PROSITE" id="PS00211">
    <property type="entry name" value="ABC_TRANSPORTER_1"/>
    <property type="match status" value="1"/>
</dbReference>
<comment type="similarity">
    <text evidence="1">Belongs to the ABC transporter superfamily.</text>
</comment>
<dbReference type="PANTHER" id="PTHR43335:SF2">
    <property type="entry name" value="ABC TRANSPORTER, ATP-BINDING PROTEIN"/>
    <property type="match status" value="1"/>
</dbReference>
<dbReference type="InterPro" id="IPR003593">
    <property type="entry name" value="AAA+_ATPase"/>
</dbReference>
<dbReference type="InterPro" id="IPR027417">
    <property type="entry name" value="P-loop_NTPase"/>
</dbReference>
<dbReference type="Proteomes" id="UP001357733">
    <property type="component" value="Unassembled WGS sequence"/>
</dbReference>
<evidence type="ECO:0000256" key="4">
    <source>
        <dbReference type="ARBA" id="ARBA00022840"/>
    </source>
</evidence>
<organism evidence="6 7">
    <name type="scientific">Citroniella saccharovorans</name>
    <dbReference type="NCBI Taxonomy" id="2053367"/>
    <lineage>
        <taxon>Bacteria</taxon>
        <taxon>Bacillati</taxon>
        <taxon>Bacillota</taxon>
        <taxon>Tissierellia</taxon>
        <taxon>Tissierellales</taxon>
        <taxon>Peptoniphilaceae</taxon>
        <taxon>Citroniella</taxon>
    </lineage>
</organism>